<dbReference type="Proteomes" id="UP000054565">
    <property type="component" value="Unassembled WGS sequence"/>
</dbReference>
<gene>
    <name evidence="2" type="ORF">CIRG_01278</name>
</gene>
<evidence type="ECO:0000313" key="3">
    <source>
        <dbReference type="Proteomes" id="UP000054565"/>
    </source>
</evidence>
<name>A0A0J6Y3D5_COCIT</name>
<evidence type="ECO:0000313" key="2">
    <source>
        <dbReference type="EMBL" id="KMP01138.1"/>
    </source>
</evidence>
<feature type="region of interest" description="Disordered" evidence="1">
    <location>
        <begin position="69"/>
        <end position="145"/>
    </location>
</feature>
<accession>A0A0J6Y3D5</accession>
<dbReference type="AlphaFoldDB" id="A0A0J6Y3D5"/>
<proteinExistence type="predicted"/>
<protein>
    <submittedName>
        <fullName evidence="2">Uncharacterized protein</fullName>
    </submittedName>
</protein>
<reference evidence="3" key="1">
    <citation type="journal article" date="2010" name="Genome Res.">
        <title>Population genomic sequencing of Coccidioides fungi reveals recent hybridization and transposon control.</title>
        <authorList>
            <person name="Neafsey D.E."/>
            <person name="Barker B.M."/>
            <person name="Sharpton T.J."/>
            <person name="Stajich J.E."/>
            <person name="Park D.J."/>
            <person name="Whiston E."/>
            <person name="Hung C.-Y."/>
            <person name="McMahan C."/>
            <person name="White J."/>
            <person name="Sykes S."/>
            <person name="Heiman D."/>
            <person name="Young S."/>
            <person name="Zeng Q."/>
            <person name="Abouelleil A."/>
            <person name="Aftuck L."/>
            <person name="Bessette D."/>
            <person name="Brown A."/>
            <person name="FitzGerald M."/>
            <person name="Lui A."/>
            <person name="Macdonald J.P."/>
            <person name="Priest M."/>
            <person name="Orbach M.J."/>
            <person name="Galgiani J.N."/>
            <person name="Kirkland T.N."/>
            <person name="Cole G.T."/>
            <person name="Birren B.W."/>
            <person name="Henn M.R."/>
            <person name="Taylor J.W."/>
            <person name="Rounsley S.D."/>
        </authorList>
    </citation>
    <scope>NUCLEOTIDE SEQUENCE [LARGE SCALE GENOMIC DNA]</scope>
    <source>
        <strain evidence="3">RMSCC 2394</strain>
    </source>
</reference>
<evidence type="ECO:0000256" key="1">
    <source>
        <dbReference type="SAM" id="MobiDB-lite"/>
    </source>
</evidence>
<organism evidence="2 3">
    <name type="scientific">Coccidioides immitis RMSCC 2394</name>
    <dbReference type="NCBI Taxonomy" id="404692"/>
    <lineage>
        <taxon>Eukaryota</taxon>
        <taxon>Fungi</taxon>
        <taxon>Dikarya</taxon>
        <taxon>Ascomycota</taxon>
        <taxon>Pezizomycotina</taxon>
        <taxon>Eurotiomycetes</taxon>
        <taxon>Eurotiomycetidae</taxon>
        <taxon>Onygenales</taxon>
        <taxon>Onygenaceae</taxon>
        <taxon>Coccidioides</taxon>
    </lineage>
</organism>
<feature type="compositionally biased region" description="Basic and acidic residues" evidence="1">
    <location>
        <begin position="79"/>
        <end position="100"/>
    </location>
</feature>
<sequence length="183" mass="20696">MTAGKTTRIEAAVALFPVFLLCPRPCFFTVFSARSQPRFSLEETGGRAGDGFPRDGNRCKITVRRPSNLAGWTGLEPPVEERRKKEKKEEIHHGTEHERDDDLADDPPSAPTPSIPKRKEQRRPLRVLTEKRLSTKPYPVKPTQAETLIRAGTVPRRPHAHKVFVRYDTLTAPSRLAFRSFAS</sequence>
<dbReference type="EMBL" id="DS028093">
    <property type="protein sequence ID" value="KMP01138.1"/>
    <property type="molecule type" value="Genomic_DNA"/>
</dbReference>